<dbReference type="AlphaFoldDB" id="A0A5P2D2J5"/>
<reference evidence="2 3" key="1">
    <citation type="submission" date="2018-05" db="EMBL/GenBank/DDBJ databases">
        <title>Streptomyces venezuelae.</title>
        <authorList>
            <person name="Kim W."/>
            <person name="Lee N."/>
            <person name="Cho B.-K."/>
        </authorList>
    </citation>
    <scope>NUCLEOTIDE SEQUENCE [LARGE SCALE GENOMIC DNA]</scope>
    <source>
        <strain evidence="2 3">ATCC 21782</strain>
    </source>
</reference>
<dbReference type="PANTHER" id="PTHR43162:SF1">
    <property type="entry name" value="PRESTALK A DIFFERENTIATION PROTEIN A"/>
    <property type="match status" value="1"/>
</dbReference>
<dbReference type="OrthoDB" id="116343at2"/>
<evidence type="ECO:0000313" key="2">
    <source>
        <dbReference type="EMBL" id="QES48963.1"/>
    </source>
</evidence>
<dbReference type="Gene3D" id="3.40.50.720">
    <property type="entry name" value="NAD(P)-binding Rossmann-like Domain"/>
    <property type="match status" value="1"/>
</dbReference>
<name>A0A5P2D2J5_STRVZ</name>
<dbReference type="RefSeq" id="WP_150208554.1">
    <property type="nucleotide sequence ID" value="NZ_CP029190.1"/>
</dbReference>
<proteinExistence type="predicted"/>
<feature type="domain" description="NAD(P)-binding" evidence="1">
    <location>
        <begin position="6"/>
        <end position="174"/>
    </location>
</feature>
<sequence length="275" mass="28709">MIVITGATGNVGRPLVTTLTAAGERVTAVSRTATGSPHHRVADLADPGTLRPVLDGADALYVIVAGCGQDLDPQGILDTAKAGGVRHVVLQSSQLTGTRPDSSSHAPLRAFEEAVRGSGLDWTVLHPAGFASNAGLWAEQVRARRTVAAPFGDVGLPVVDPADIAAVAATVLRDRRRHAGRTYVLTGPEAITPREQARALGEAVGEPVRFEELSREAARAQLLHVMPAVVAEGTLSVLGEPSAQEREVSPDVERLLGRPAGSFAGWAARNAAIFR</sequence>
<dbReference type="Pfam" id="PF13460">
    <property type="entry name" value="NAD_binding_10"/>
    <property type="match status" value="1"/>
</dbReference>
<dbReference type="Proteomes" id="UP000325211">
    <property type="component" value="Chromosome"/>
</dbReference>
<dbReference type="InterPro" id="IPR051604">
    <property type="entry name" value="Ergot_Alk_Oxidoreductase"/>
</dbReference>
<dbReference type="PANTHER" id="PTHR43162">
    <property type="match status" value="1"/>
</dbReference>
<dbReference type="InterPro" id="IPR036291">
    <property type="entry name" value="NAD(P)-bd_dom_sf"/>
</dbReference>
<gene>
    <name evidence="2" type="ORF">DEJ50_15220</name>
</gene>
<dbReference type="InterPro" id="IPR016040">
    <property type="entry name" value="NAD(P)-bd_dom"/>
</dbReference>
<protein>
    <submittedName>
        <fullName evidence="2">NmrA family transcriptional regulator</fullName>
    </submittedName>
</protein>
<organism evidence="2 3">
    <name type="scientific">Streptomyces venezuelae</name>
    <dbReference type="NCBI Taxonomy" id="54571"/>
    <lineage>
        <taxon>Bacteria</taxon>
        <taxon>Bacillati</taxon>
        <taxon>Actinomycetota</taxon>
        <taxon>Actinomycetes</taxon>
        <taxon>Kitasatosporales</taxon>
        <taxon>Streptomycetaceae</taxon>
        <taxon>Streptomyces</taxon>
    </lineage>
</organism>
<dbReference type="SUPFAM" id="SSF51735">
    <property type="entry name" value="NAD(P)-binding Rossmann-fold domains"/>
    <property type="match status" value="1"/>
</dbReference>
<evidence type="ECO:0000259" key="1">
    <source>
        <dbReference type="Pfam" id="PF13460"/>
    </source>
</evidence>
<accession>A0A5P2D2J5</accession>
<dbReference type="Gene3D" id="3.90.25.10">
    <property type="entry name" value="UDP-galactose 4-epimerase, domain 1"/>
    <property type="match status" value="1"/>
</dbReference>
<evidence type="ECO:0000313" key="3">
    <source>
        <dbReference type="Proteomes" id="UP000325211"/>
    </source>
</evidence>
<dbReference type="EMBL" id="CP029190">
    <property type="protein sequence ID" value="QES48963.1"/>
    <property type="molecule type" value="Genomic_DNA"/>
</dbReference>